<evidence type="ECO:0000313" key="2">
    <source>
        <dbReference type="EMBL" id="KAK0648410.1"/>
    </source>
</evidence>
<reference evidence="2" key="1">
    <citation type="submission" date="2023-06" db="EMBL/GenBank/DDBJ databases">
        <title>Genome-scale phylogeny and comparative genomics of the fungal order Sordariales.</title>
        <authorList>
            <consortium name="Lawrence Berkeley National Laboratory"/>
            <person name="Hensen N."/>
            <person name="Bonometti L."/>
            <person name="Westerberg I."/>
            <person name="Brannstrom I.O."/>
            <person name="Guillou S."/>
            <person name="Cros-Aarteil S."/>
            <person name="Calhoun S."/>
            <person name="Haridas S."/>
            <person name="Kuo A."/>
            <person name="Mondo S."/>
            <person name="Pangilinan J."/>
            <person name="Riley R."/>
            <person name="Labutti K."/>
            <person name="Andreopoulos B."/>
            <person name="Lipzen A."/>
            <person name="Chen C."/>
            <person name="Yanf M."/>
            <person name="Daum C."/>
            <person name="Ng V."/>
            <person name="Clum A."/>
            <person name="Steindorff A."/>
            <person name="Ohm R."/>
            <person name="Martin F."/>
            <person name="Silar P."/>
            <person name="Natvig D."/>
            <person name="Lalanne C."/>
            <person name="Gautier V."/>
            <person name="Ament-Velasquez S.L."/>
            <person name="Kruys A."/>
            <person name="Hutchinson M.I."/>
            <person name="Powell A.J."/>
            <person name="Barry K."/>
            <person name="Miller A.N."/>
            <person name="Grigoriev I.V."/>
            <person name="Debuchy R."/>
            <person name="Gladieux P."/>
            <person name="Thoren M.H."/>
            <person name="Johannesson H."/>
        </authorList>
    </citation>
    <scope>NUCLEOTIDE SEQUENCE</scope>
    <source>
        <strain evidence="2">SMH2532-1</strain>
    </source>
</reference>
<keyword evidence="3" id="KW-1185">Reference proteome</keyword>
<accession>A0AA40CRC8</accession>
<dbReference type="PANTHER" id="PTHR33112">
    <property type="entry name" value="DOMAIN PROTEIN, PUTATIVE-RELATED"/>
    <property type="match status" value="1"/>
</dbReference>
<name>A0AA40CRC8_9PEZI</name>
<feature type="domain" description="Heterokaryon incompatibility" evidence="1">
    <location>
        <begin position="259"/>
        <end position="408"/>
    </location>
</feature>
<gene>
    <name evidence="2" type="ORF">B0T16DRAFT_115171</name>
</gene>
<dbReference type="PANTHER" id="PTHR33112:SF16">
    <property type="entry name" value="HETEROKARYON INCOMPATIBILITY DOMAIN-CONTAINING PROTEIN"/>
    <property type="match status" value="1"/>
</dbReference>
<organism evidence="2 3">
    <name type="scientific">Cercophora newfieldiana</name>
    <dbReference type="NCBI Taxonomy" id="92897"/>
    <lineage>
        <taxon>Eukaryota</taxon>
        <taxon>Fungi</taxon>
        <taxon>Dikarya</taxon>
        <taxon>Ascomycota</taxon>
        <taxon>Pezizomycotina</taxon>
        <taxon>Sordariomycetes</taxon>
        <taxon>Sordariomycetidae</taxon>
        <taxon>Sordariales</taxon>
        <taxon>Lasiosphaeriaceae</taxon>
        <taxon>Cercophora</taxon>
    </lineage>
</organism>
<dbReference type="InterPro" id="IPR010730">
    <property type="entry name" value="HET"/>
</dbReference>
<proteinExistence type="predicted"/>
<protein>
    <submittedName>
        <fullName evidence="2">Heterokaryon incompatibility protein-domain-containing protein</fullName>
    </submittedName>
</protein>
<dbReference type="EMBL" id="JAULSV010000003">
    <property type="protein sequence ID" value="KAK0648410.1"/>
    <property type="molecule type" value="Genomic_DNA"/>
</dbReference>
<evidence type="ECO:0000313" key="3">
    <source>
        <dbReference type="Proteomes" id="UP001174936"/>
    </source>
</evidence>
<comment type="caution">
    <text evidence="2">The sequence shown here is derived from an EMBL/GenBank/DDBJ whole genome shotgun (WGS) entry which is preliminary data.</text>
</comment>
<dbReference type="Pfam" id="PF06985">
    <property type="entry name" value="HET"/>
    <property type="match status" value="1"/>
</dbReference>
<dbReference type="Proteomes" id="UP001174936">
    <property type="component" value="Unassembled WGS sequence"/>
</dbReference>
<dbReference type="AlphaFoldDB" id="A0AA40CRC8"/>
<sequence length="737" mass="83484">MPLRSFYQTGLIRGVPHAIIDENLATLGLPGEHAAPFHLQYPDGHEAVVSIPGLETSLGDIIRQSHTIWETVPAIPESCSPSRLCPVCSAFPLWNLGIHFDFGPASQPLKFTISPLEEDQRILRMWGRVCTLANFAYIVSSMWLQRDDTAWLEFAAQFRILRPLSCNSHLKFRLFLSIEHDIATHPDLRYHVIHRDPLSEPCRQRMLKWINSCDAEHECRGIDEHQGTLLPSRLLDVQDPERVVLRDTGGLKEKKDRRYATLSHCWGVSRSFLATKATLHHLQAGFSITTSGMPKTFRDAILVTRALGIPYLWIDSLCIMQDDKAEWDIEASRMADIYSNSYLTFAAASSEDDENGFLTYRSFNYATIELSFPSGERTCAYLSETKNHRKTHDSRDDPLFQRGWVLQEQFLSPRMIIFSSQQMFWVCRKGCLSESNDCKIEVLSRGHLDDGCTWASVVKEFTARQLTYETDKFPAIAGIASRFADGTGYCAGLWRQDLPGALLFRWIGRPATPARYIAPSWSWAALNGPTICLVDRCREFEYGRISPIAACRVVYCHIKLSTPDNLLGGVETGTYLRIQAHFGHLRRLPGRTIPRSLTEHHVVPTDIYGFCHDGKIYHDGQWIPSRLAGGPLLLRGEHVWCQFDRPDSSPDDVEALILASRCITPEQSKLYRGSHHNLDPNDPAEWNGVLGILISPITTETSVAGYRRVGIFEYHRKGWGKAQTILDAFPLRDVTLF</sequence>
<evidence type="ECO:0000259" key="1">
    <source>
        <dbReference type="Pfam" id="PF06985"/>
    </source>
</evidence>